<gene>
    <name evidence="1" type="ORF">VJJ49_14865</name>
</gene>
<evidence type="ECO:0000313" key="1">
    <source>
        <dbReference type="EMBL" id="MEB3041959.1"/>
    </source>
</evidence>
<evidence type="ECO:0000313" key="2">
    <source>
        <dbReference type="Proteomes" id="UP001324270"/>
    </source>
</evidence>
<accession>A0ABU5YDC8</accession>
<dbReference type="EMBL" id="JAYKBV010000046">
    <property type="protein sequence ID" value="MEB3041959.1"/>
    <property type="molecule type" value="Genomic_DNA"/>
</dbReference>
<proteinExistence type="predicted"/>
<dbReference type="Proteomes" id="UP001324270">
    <property type="component" value="Unassembled WGS sequence"/>
</dbReference>
<dbReference type="RefSeq" id="WP_323980412.1">
    <property type="nucleotide sequence ID" value="NZ_JAYKBV010000046.1"/>
</dbReference>
<comment type="caution">
    <text evidence="1">The sequence shown here is derived from an EMBL/GenBank/DDBJ whole genome shotgun (WGS) entry which is preliminary data.</text>
</comment>
<reference evidence="1 2" key="1">
    <citation type="submission" date="2023-12" db="EMBL/GenBank/DDBJ databases">
        <title>Genomic sequences of Capnocytophaga and Parvimonas strains.</title>
        <authorList>
            <person name="Watt R.M."/>
            <person name="Wang M."/>
            <person name="Yang T."/>
            <person name="Tong W.M."/>
        </authorList>
    </citation>
    <scope>NUCLEOTIDE SEQUENCE [LARGE SCALE GENOMIC DNA]</scope>
    <source>
        <strain evidence="1 2">CCUG 13156</strain>
    </source>
</reference>
<organism evidence="1 2">
    <name type="scientific">Capnocytophaga gingivalis</name>
    <dbReference type="NCBI Taxonomy" id="1017"/>
    <lineage>
        <taxon>Bacteria</taxon>
        <taxon>Pseudomonadati</taxon>
        <taxon>Bacteroidota</taxon>
        <taxon>Flavobacteriia</taxon>
        <taxon>Flavobacteriales</taxon>
        <taxon>Flavobacteriaceae</taxon>
        <taxon>Capnocytophaga</taxon>
    </lineage>
</organism>
<protein>
    <submittedName>
        <fullName evidence="1">Uncharacterized protein</fullName>
    </submittedName>
</protein>
<keyword evidence="2" id="KW-1185">Reference proteome</keyword>
<sequence>MEDYELVQRKMDTYEELYETHPTQALILMIDLFPLASKSFNHEVSDAIDIWVQSHINKEVVDYLQTKILLEDKYKKYYSVWIHSYIDQ</sequence>
<name>A0ABU5YDC8_9FLAO</name>